<sequence>MRSIKFSLSRKSTTGWDAAVHLTEAYLSGDRKADQLLDELPEEFIGDRRAACQSLFLGALRHGHRTRAALKQLLRKKAKSGVEAILLVSGYEILEADTERHPKIIHHAVERSKKLVNRFEQGFLNAVLRKLPSALAQIDATQSPADYFSHPHWLVAHWEKEYGNDYPQLLQWNQSIPTTYLKLYPSTTDHGAQSALPEGLEATEWPQFYRITPRVSWKDELLPLLNRGNAYIKDPSTRLAPELLAPQAGESILDLCAAPGGKAYDMAHAMNGQGQIVAVDLPGNRIARLEENLATLRTEALNCTIIESDVLTLSAADFEAQGLSTSYDAVMLDAPCSNTGVIQRRTDVKWRLRPKDIQQCAALQLQLLQASAGFVKTGGRIVYSTCSIETAENSKVIQGFLNSEIGQHFQLIDSAISLPWKTGHDGAGAFLLQHKGQ</sequence>
<feature type="domain" description="SAM-dependent MTase RsmB/NOP-type" evidence="6">
    <location>
        <begin position="166"/>
        <end position="437"/>
    </location>
</feature>
<evidence type="ECO:0000256" key="2">
    <source>
        <dbReference type="ARBA" id="ARBA00022679"/>
    </source>
</evidence>
<feature type="binding site" evidence="5">
    <location>
        <position position="309"/>
    </location>
    <ligand>
        <name>S-adenosyl-L-methionine</name>
        <dbReference type="ChEBI" id="CHEBI:59789"/>
    </ligand>
</feature>
<dbReference type="Gene3D" id="1.10.940.10">
    <property type="entry name" value="NusB-like"/>
    <property type="match status" value="1"/>
</dbReference>
<keyword evidence="8" id="KW-1185">Reference proteome</keyword>
<dbReference type="SUPFAM" id="SSF48013">
    <property type="entry name" value="NusB-like"/>
    <property type="match status" value="1"/>
</dbReference>
<dbReference type="InterPro" id="IPR006027">
    <property type="entry name" value="NusB_RsmB_TIM44"/>
</dbReference>
<evidence type="ECO:0000313" key="8">
    <source>
        <dbReference type="Proteomes" id="UP001243717"/>
    </source>
</evidence>
<dbReference type="PANTHER" id="PTHR22807:SF53">
    <property type="entry name" value="RIBOSOMAL RNA SMALL SUBUNIT METHYLTRANSFERASE B-RELATED"/>
    <property type="match status" value="1"/>
</dbReference>
<reference evidence="7 8" key="1">
    <citation type="submission" date="2023-04" db="EMBL/GenBank/DDBJ databases">
        <title>A novel bacteria isolated from coastal sediment.</title>
        <authorList>
            <person name="Liu X.-J."/>
            <person name="Du Z.-J."/>
        </authorList>
    </citation>
    <scope>NUCLEOTIDE SEQUENCE [LARGE SCALE GENOMIC DNA]</scope>
    <source>
        <strain evidence="7 8">SDUM461004</strain>
    </source>
</reference>
<dbReference type="Proteomes" id="UP001243717">
    <property type="component" value="Unassembled WGS sequence"/>
</dbReference>
<dbReference type="InterPro" id="IPR023267">
    <property type="entry name" value="RCMT"/>
</dbReference>
<feature type="binding site" evidence="5">
    <location>
        <position position="280"/>
    </location>
    <ligand>
        <name>S-adenosyl-L-methionine</name>
        <dbReference type="ChEBI" id="CHEBI:59789"/>
    </ligand>
</feature>
<evidence type="ECO:0000256" key="4">
    <source>
        <dbReference type="ARBA" id="ARBA00022884"/>
    </source>
</evidence>
<proteinExistence type="inferred from homology"/>
<comment type="caution">
    <text evidence="7">The sequence shown here is derived from an EMBL/GenBank/DDBJ whole genome shotgun (WGS) entry which is preliminary data.</text>
</comment>
<protein>
    <submittedName>
        <fullName evidence="7">Transcription antitermination factor NusB</fullName>
    </submittedName>
</protein>
<dbReference type="PRINTS" id="PR02008">
    <property type="entry name" value="RCMTFAMILY"/>
</dbReference>
<dbReference type="InterPro" id="IPR049560">
    <property type="entry name" value="MeTrfase_RsmB-F_NOP2_cat"/>
</dbReference>
<dbReference type="Pfam" id="PF01189">
    <property type="entry name" value="Methyltr_RsmB-F"/>
    <property type="match status" value="1"/>
</dbReference>
<dbReference type="CDD" id="cd02440">
    <property type="entry name" value="AdoMet_MTases"/>
    <property type="match status" value="1"/>
</dbReference>
<evidence type="ECO:0000256" key="1">
    <source>
        <dbReference type="ARBA" id="ARBA00022603"/>
    </source>
</evidence>
<keyword evidence="4 5" id="KW-0694">RNA-binding</keyword>
<evidence type="ECO:0000259" key="6">
    <source>
        <dbReference type="PROSITE" id="PS51686"/>
    </source>
</evidence>
<evidence type="ECO:0000313" key="7">
    <source>
        <dbReference type="EMBL" id="MDQ8195760.1"/>
    </source>
</evidence>
<keyword evidence="1 5" id="KW-0489">Methyltransferase</keyword>
<keyword evidence="2 5" id="KW-0808">Transferase</keyword>
<gene>
    <name evidence="7" type="ORF">QEH59_15110</name>
</gene>
<keyword evidence="3 5" id="KW-0949">S-adenosyl-L-methionine</keyword>
<accession>A0ABU1APH7</accession>
<dbReference type="SUPFAM" id="SSF53335">
    <property type="entry name" value="S-adenosyl-L-methionine-dependent methyltransferases"/>
    <property type="match status" value="1"/>
</dbReference>
<dbReference type="InterPro" id="IPR029063">
    <property type="entry name" value="SAM-dependent_MTases_sf"/>
</dbReference>
<dbReference type="InterPro" id="IPR001678">
    <property type="entry name" value="MeTrfase_RsmB-F_NOP2_dom"/>
</dbReference>
<comment type="similarity">
    <text evidence="5">Belongs to the class I-like SAM-binding methyltransferase superfamily. RsmB/NOP family.</text>
</comment>
<dbReference type="InterPro" id="IPR035926">
    <property type="entry name" value="NusB-like_sf"/>
</dbReference>
<feature type="active site" description="Nucleophile" evidence="5">
    <location>
        <position position="386"/>
    </location>
</feature>
<dbReference type="PANTHER" id="PTHR22807">
    <property type="entry name" value="NOP2 YEAST -RELATED NOL1/NOP2/FMU SUN DOMAIN-CONTAINING"/>
    <property type="match status" value="1"/>
</dbReference>
<dbReference type="Pfam" id="PF01029">
    <property type="entry name" value="NusB"/>
    <property type="match status" value="1"/>
</dbReference>
<evidence type="ECO:0000256" key="5">
    <source>
        <dbReference type="PROSITE-ProRule" id="PRU01023"/>
    </source>
</evidence>
<dbReference type="RefSeq" id="WP_308986211.1">
    <property type="nucleotide sequence ID" value="NZ_JARXIC010000032.1"/>
</dbReference>
<feature type="binding site" evidence="5">
    <location>
        <position position="333"/>
    </location>
    <ligand>
        <name>S-adenosyl-L-methionine</name>
        <dbReference type="ChEBI" id="CHEBI:59789"/>
    </ligand>
</feature>
<feature type="binding site" evidence="5">
    <location>
        <begin position="256"/>
        <end position="262"/>
    </location>
    <ligand>
        <name>S-adenosyl-L-methionine</name>
        <dbReference type="ChEBI" id="CHEBI:59789"/>
    </ligand>
</feature>
<dbReference type="PROSITE" id="PS51686">
    <property type="entry name" value="SAM_MT_RSMB_NOP"/>
    <property type="match status" value="1"/>
</dbReference>
<dbReference type="Gene3D" id="3.40.50.150">
    <property type="entry name" value="Vaccinia Virus protein VP39"/>
    <property type="match status" value="1"/>
</dbReference>
<dbReference type="EMBL" id="JARXIC010000032">
    <property type="protein sequence ID" value="MDQ8195760.1"/>
    <property type="molecule type" value="Genomic_DNA"/>
</dbReference>
<name>A0ABU1APH7_9BACT</name>
<evidence type="ECO:0000256" key="3">
    <source>
        <dbReference type="ARBA" id="ARBA00022691"/>
    </source>
</evidence>
<organism evidence="7 8">
    <name type="scientific">Thalassobacterium sedimentorum</name>
    <dbReference type="NCBI Taxonomy" id="3041258"/>
    <lineage>
        <taxon>Bacteria</taxon>
        <taxon>Pseudomonadati</taxon>
        <taxon>Verrucomicrobiota</taxon>
        <taxon>Opitutia</taxon>
        <taxon>Puniceicoccales</taxon>
        <taxon>Coraliomargaritaceae</taxon>
        <taxon>Thalassobacterium</taxon>
    </lineage>
</organism>